<keyword evidence="2" id="KW-1185">Reference proteome</keyword>
<organism evidence="1 2">
    <name type="scientific">Paramuricea clavata</name>
    <name type="common">Red gorgonian</name>
    <name type="synonym">Violescent sea-whip</name>
    <dbReference type="NCBI Taxonomy" id="317549"/>
    <lineage>
        <taxon>Eukaryota</taxon>
        <taxon>Metazoa</taxon>
        <taxon>Cnidaria</taxon>
        <taxon>Anthozoa</taxon>
        <taxon>Octocorallia</taxon>
        <taxon>Malacalcyonacea</taxon>
        <taxon>Plexauridae</taxon>
        <taxon>Paramuricea</taxon>
    </lineage>
</organism>
<dbReference type="InterPro" id="IPR050951">
    <property type="entry name" value="Retrovirus_Pol_polyprotein"/>
</dbReference>
<comment type="caution">
    <text evidence="1">The sequence shown here is derived from an EMBL/GenBank/DDBJ whole genome shotgun (WGS) entry which is preliminary data.</text>
</comment>
<sequence length="102" mass="11749">MASADGPAFQKLRSIVHHGWPKNRSNLDRCLYPFYDMRDELTILEELIFKGQQLFVPASLRKELIVVIHASHIGIDACIRRVWDKAVLVQNDNRVEGVHLEV</sequence>
<evidence type="ECO:0000313" key="2">
    <source>
        <dbReference type="Proteomes" id="UP001152795"/>
    </source>
</evidence>
<reference evidence="1" key="1">
    <citation type="submission" date="2020-04" db="EMBL/GenBank/DDBJ databases">
        <authorList>
            <person name="Alioto T."/>
            <person name="Alioto T."/>
            <person name="Gomez Garrido J."/>
        </authorList>
    </citation>
    <scope>NUCLEOTIDE SEQUENCE</scope>
    <source>
        <strain evidence="1">A484AB</strain>
    </source>
</reference>
<proteinExistence type="predicted"/>
<dbReference type="EMBL" id="CACRXK020017081">
    <property type="protein sequence ID" value="CAB4030707.1"/>
    <property type="molecule type" value="Genomic_DNA"/>
</dbReference>
<dbReference type="OrthoDB" id="10061340at2759"/>
<protein>
    <submittedName>
        <fullName evidence="1">Uncharacterized protein</fullName>
    </submittedName>
</protein>
<evidence type="ECO:0000313" key="1">
    <source>
        <dbReference type="EMBL" id="CAB4030707.1"/>
    </source>
</evidence>
<dbReference type="PANTHER" id="PTHR37984:SF8">
    <property type="entry name" value="CCHC-TYPE DOMAIN-CONTAINING PROTEIN"/>
    <property type="match status" value="1"/>
</dbReference>
<name>A0A7D9JKH1_PARCT</name>
<accession>A0A7D9JKH1</accession>
<dbReference type="Proteomes" id="UP001152795">
    <property type="component" value="Unassembled WGS sequence"/>
</dbReference>
<gene>
    <name evidence="1" type="ORF">PACLA_8A041096</name>
</gene>
<dbReference type="PANTHER" id="PTHR37984">
    <property type="entry name" value="PROTEIN CBG26694"/>
    <property type="match status" value="1"/>
</dbReference>
<dbReference type="AlphaFoldDB" id="A0A7D9JKH1"/>